<dbReference type="RefSeq" id="WP_066664515.1">
    <property type="nucleotide sequence ID" value="NZ_CP011402.1"/>
</dbReference>
<dbReference type="EMBL" id="FOEC01000001">
    <property type="protein sequence ID" value="SEO40430.1"/>
    <property type="molecule type" value="Genomic_DNA"/>
</dbReference>
<evidence type="ECO:0000313" key="5">
    <source>
        <dbReference type="Proteomes" id="UP000182975"/>
    </source>
</evidence>
<proteinExistence type="predicted"/>
<name>A0A172S096_9ACTN</name>
<dbReference type="Pfam" id="PF02661">
    <property type="entry name" value="Fic"/>
    <property type="match status" value="1"/>
</dbReference>
<evidence type="ECO:0000256" key="2">
    <source>
        <dbReference type="PIRSR" id="PIRSR640198-2"/>
    </source>
</evidence>
<feature type="active site" evidence="1">
    <location>
        <position position="231"/>
    </location>
</feature>
<evidence type="ECO:0000256" key="1">
    <source>
        <dbReference type="PIRSR" id="PIRSR640198-1"/>
    </source>
</evidence>
<feature type="domain" description="Fido" evidence="3">
    <location>
        <begin position="145"/>
        <end position="294"/>
    </location>
</feature>
<dbReference type="InterPro" id="IPR003812">
    <property type="entry name" value="Fido"/>
</dbReference>
<dbReference type="OrthoDB" id="9813719at2"/>
<accession>A0A172S096</accession>
<feature type="binding site" evidence="2">
    <location>
        <begin position="272"/>
        <end position="273"/>
    </location>
    <ligand>
        <name>ATP</name>
        <dbReference type="ChEBI" id="CHEBI:30616"/>
    </ligand>
</feature>
<dbReference type="AlphaFoldDB" id="A0A172S096"/>
<organism evidence="4 5">
    <name type="scientific">Denitrobacterium detoxificans</name>
    <dbReference type="NCBI Taxonomy" id="79604"/>
    <lineage>
        <taxon>Bacteria</taxon>
        <taxon>Bacillati</taxon>
        <taxon>Actinomycetota</taxon>
        <taxon>Coriobacteriia</taxon>
        <taxon>Eggerthellales</taxon>
        <taxon>Eggerthellaceae</taxon>
        <taxon>Denitrobacterium</taxon>
    </lineage>
</organism>
<protein>
    <submittedName>
        <fullName evidence="4">Fic family protein</fullName>
    </submittedName>
</protein>
<evidence type="ECO:0000313" key="4">
    <source>
        <dbReference type="EMBL" id="SEO40430.1"/>
    </source>
</evidence>
<keyword evidence="2" id="KW-0547">Nucleotide-binding</keyword>
<dbReference type="PANTHER" id="PTHR13504:SF40">
    <property type="entry name" value="FIDO DOMAIN-CONTAINING PROTEIN"/>
    <property type="match status" value="1"/>
</dbReference>
<dbReference type="Proteomes" id="UP000182975">
    <property type="component" value="Unassembled WGS sequence"/>
</dbReference>
<dbReference type="InterPro" id="IPR036597">
    <property type="entry name" value="Fido-like_dom_sf"/>
</dbReference>
<dbReference type="SUPFAM" id="SSF140931">
    <property type="entry name" value="Fic-like"/>
    <property type="match status" value="1"/>
</dbReference>
<dbReference type="STRING" id="79604.AAY81_09720"/>
<reference evidence="5" key="1">
    <citation type="submission" date="2016-10" db="EMBL/GenBank/DDBJ databases">
        <authorList>
            <person name="Varghese N."/>
        </authorList>
    </citation>
    <scope>NUCLEOTIDE SEQUENCE [LARGE SCALE GENOMIC DNA]</scope>
    <source>
        <strain evidence="5">DSM 21843</strain>
    </source>
</reference>
<dbReference type="SUPFAM" id="SSF46785">
    <property type="entry name" value="Winged helix' DNA-binding domain"/>
    <property type="match status" value="1"/>
</dbReference>
<gene>
    <name evidence="4" type="ORF">SAMN02910314_00141</name>
</gene>
<dbReference type="PATRIC" id="fig|79604.3.peg.1949"/>
<sequence length="408" mass="45499">MEYKELTKLYHMDASSSRDQAAAEELRARRNAESSFHTHFETPNGELFFAVPRELSLLSERILRTEREVSSALNALPEIVGSAILRSMVLDEVVCTNAIEDIHSTRRQIKDALDAAQSDSADFRRFKELAVLYMNLVDGSGTLPASPADIRAIYDKVTAGEIAPADLPDGILFRREGVDITAGGVRVLHRGLEPESRIIKAMEEMLALASSDAMPSLYSAIASHYIFEHAHPFYDGNGRTGRYLLSLFLSEPLSIPTALSLSSTIADHKSAYYQAFKSVEEKLNHGELTFFIYTMLEFIREAQLAIIKRLEACARKLDELDGIMGNITSNVKLRSKEAQVIHLLLQYKAFGLFGDASVQEIADYLGVGKQQARKYIAALEERGICQKLNSYNPITFKLTDEFIATYDA</sequence>
<dbReference type="InterPro" id="IPR036390">
    <property type="entry name" value="WH_DNA-bd_sf"/>
</dbReference>
<feature type="binding site" evidence="2">
    <location>
        <begin position="235"/>
        <end position="242"/>
    </location>
    <ligand>
        <name>ATP</name>
        <dbReference type="ChEBI" id="CHEBI:30616"/>
    </ligand>
</feature>
<evidence type="ECO:0000259" key="3">
    <source>
        <dbReference type="PROSITE" id="PS51459"/>
    </source>
</evidence>
<dbReference type="Gene3D" id="1.10.3290.10">
    <property type="entry name" value="Fido-like domain"/>
    <property type="match status" value="1"/>
</dbReference>
<dbReference type="PANTHER" id="PTHR13504">
    <property type="entry name" value="FIDO DOMAIN-CONTAINING PROTEIN DDB_G0283145"/>
    <property type="match status" value="1"/>
</dbReference>
<dbReference type="GO" id="GO:0005524">
    <property type="term" value="F:ATP binding"/>
    <property type="evidence" value="ECO:0007669"/>
    <property type="project" value="UniProtKB-KW"/>
</dbReference>
<dbReference type="KEGG" id="ddt:AAY81_09720"/>
<dbReference type="PROSITE" id="PS51459">
    <property type="entry name" value="FIDO"/>
    <property type="match status" value="1"/>
</dbReference>
<keyword evidence="5" id="KW-1185">Reference proteome</keyword>
<dbReference type="InterPro" id="IPR040198">
    <property type="entry name" value="Fido_containing"/>
</dbReference>
<keyword evidence="2" id="KW-0067">ATP-binding</keyword>